<name>A0A427AQQ2_ENSVE</name>
<feature type="region of interest" description="Disordered" evidence="1">
    <location>
        <begin position="149"/>
        <end position="189"/>
    </location>
</feature>
<dbReference type="EMBL" id="AMZH03001649">
    <property type="protein sequence ID" value="RRT78546.1"/>
    <property type="molecule type" value="Genomic_DNA"/>
</dbReference>
<dbReference type="Proteomes" id="UP000287651">
    <property type="component" value="Unassembled WGS sequence"/>
</dbReference>
<evidence type="ECO:0000313" key="3">
    <source>
        <dbReference type="Proteomes" id="UP000287651"/>
    </source>
</evidence>
<dbReference type="AlphaFoldDB" id="A0A427AQQ2"/>
<organism evidence="2 3">
    <name type="scientific">Ensete ventricosum</name>
    <name type="common">Abyssinian banana</name>
    <name type="synonym">Musa ensete</name>
    <dbReference type="NCBI Taxonomy" id="4639"/>
    <lineage>
        <taxon>Eukaryota</taxon>
        <taxon>Viridiplantae</taxon>
        <taxon>Streptophyta</taxon>
        <taxon>Embryophyta</taxon>
        <taxon>Tracheophyta</taxon>
        <taxon>Spermatophyta</taxon>
        <taxon>Magnoliopsida</taxon>
        <taxon>Liliopsida</taxon>
        <taxon>Zingiberales</taxon>
        <taxon>Musaceae</taxon>
        <taxon>Ensete</taxon>
    </lineage>
</organism>
<sequence>MGNHKHVYHQRTRHPLRLCLPSPATHAPLSAFSTLSSYEITMTMERERESGKKKREYRGMAMSWSVHELHRLYRIQKLLMPNTKTAAMKMRRHMKPDIELWNVESKTCLNQPSQHRRQPLCSLDLEAPAEYIRRHNGDEESDLELTLATGSSRAQRTRKDASFTSDSGSTFSSSSIESGGIVPDISTRFRNERNSGLNIEEQMRQDAVKQPPWLFQCTKQDMVASFVL</sequence>
<comment type="caution">
    <text evidence="2">The sequence shown here is derived from an EMBL/GenBank/DDBJ whole genome shotgun (WGS) entry which is preliminary data.</text>
</comment>
<feature type="compositionally biased region" description="Low complexity" evidence="1">
    <location>
        <begin position="162"/>
        <end position="181"/>
    </location>
</feature>
<accession>A0A427AQQ2</accession>
<reference evidence="2 3" key="1">
    <citation type="journal article" date="2014" name="Agronomy (Basel)">
        <title>A Draft Genome Sequence for Ensete ventricosum, the Drought-Tolerant Tree Against Hunger.</title>
        <authorList>
            <person name="Harrison J."/>
            <person name="Moore K.A."/>
            <person name="Paszkiewicz K."/>
            <person name="Jones T."/>
            <person name="Grant M."/>
            <person name="Ambacheew D."/>
            <person name="Muzemil S."/>
            <person name="Studholme D.J."/>
        </authorList>
    </citation>
    <scope>NUCLEOTIDE SEQUENCE [LARGE SCALE GENOMIC DNA]</scope>
</reference>
<proteinExistence type="predicted"/>
<evidence type="ECO:0000256" key="1">
    <source>
        <dbReference type="SAM" id="MobiDB-lite"/>
    </source>
</evidence>
<gene>
    <name evidence="2" type="ORF">B296_00009316</name>
</gene>
<evidence type="ECO:0000313" key="2">
    <source>
        <dbReference type="EMBL" id="RRT78546.1"/>
    </source>
</evidence>
<protein>
    <submittedName>
        <fullName evidence="2">Uncharacterized protein</fullName>
    </submittedName>
</protein>